<evidence type="ECO:0000256" key="3">
    <source>
        <dbReference type="ARBA" id="ARBA00022452"/>
    </source>
</evidence>
<feature type="compositionally biased region" description="Polar residues" evidence="10">
    <location>
        <begin position="52"/>
        <end position="61"/>
    </location>
</feature>
<evidence type="ECO:0000259" key="13">
    <source>
        <dbReference type="Pfam" id="PF07715"/>
    </source>
</evidence>
<feature type="domain" description="TonB-dependent receptor plug" evidence="13">
    <location>
        <begin position="68"/>
        <end position="165"/>
    </location>
</feature>
<dbReference type="Pfam" id="PF07715">
    <property type="entry name" value="Plug"/>
    <property type="match status" value="1"/>
</dbReference>
<evidence type="ECO:0000256" key="5">
    <source>
        <dbReference type="ARBA" id="ARBA00023077"/>
    </source>
</evidence>
<evidence type="ECO:0000256" key="1">
    <source>
        <dbReference type="ARBA" id="ARBA00004571"/>
    </source>
</evidence>
<keyword evidence="11" id="KW-0732">Signal</keyword>
<accession>A0A2S9IDI7</accession>
<evidence type="ECO:0000256" key="4">
    <source>
        <dbReference type="ARBA" id="ARBA00022692"/>
    </source>
</evidence>
<dbReference type="Gene3D" id="2.170.130.10">
    <property type="entry name" value="TonB-dependent receptor, plug domain"/>
    <property type="match status" value="1"/>
</dbReference>
<reference evidence="14 15" key="1">
    <citation type="submission" date="2017-10" db="EMBL/GenBank/DDBJ databases">
        <title>Draft genome of two endophytic bacteria isolated from 'guarana' Paullinia cupana (Mart.) Ducke.</title>
        <authorList>
            <person name="Siqueira K.A."/>
            <person name="Liotti R.G."/>
            <person name="Mendes T.A."/>
            <person name="Soares M.A."/>
        </authorList>
    </citation>
    <scope>NUCLEOTIDE SEQUENCE [LARGE SCALE GENOMIC DNA]</scope>
    <source>
        <strain evidence="14 15">342</strain>
    </source>
</reference>
<keyword evidence="4 8" id="KW-0812">Transmembrane</keyword>
<dbReference type="PANTHER" id="PTHR30069">
    <property type="entry name" value="TONB-DEPENDENT OUTER MEMBRANE RECEPTOR"/>
    <property type="match status" value="1"/>
</dbReference>
<protein>
    <submittedName>
        <fullName evidence="14">TonB-dependent receptor</fullName>
    </submittedName>
</protein>
<evidence type="ECO:0000256" key="7">
    <source>
        <dbReference type="ARBA" id="ARBA00023237"/>
    </source>
</evidence>
<proteinExistence type="inferred from homology"/>
<evidence type="ECO:0000313" key="15">
    <source>
        <dbReference type="Proteomes" id="UP000239181"/>
    </source>
</evidence>
<feature type="chain" id="PRO_5015393070" evidence="11">
    <location>
        <begin position="24"/>
        <end position="740"/>
    </location>
</feature>
<feature type="signal peptide" evidence="11">
    <location>
        <begin position="1"/>
        <end position="23"/>
    </location>
</feature>
<evidence type="ECO:0000256" key="10">
    <source>
        <dbReference type="SAM" id="MobiDB-lite"/>
    </source>
</evidence>
<dbReference type="InterPro" id="IPR039426">
    <property type="entry name" value="TonB-dep_rcpt-like"/>
</dbReference>
<gene>
    <name evidence="14" type="ORF">CQW29_09880</name>
</gene>
<dbReference type="SUPFAM" id="SSF56935">
    <property type="entry name" value="Porins"/>
    <property type="match status" value="1"/>
</dbReference>
<evidence type="ECO:0000313" key="14">
    <source>
        <dbReference type="EMBL" id="PRD15849.1"/>
    </source>
</evidence>
<evidence type="ECO:0000256" key="2">
    <source>
        <dbReference type="ARBA" id="ARBA00022448"/>
    </source>
</evidence>
<dbReference type="InterPro" id="IPR037066">
    <property type="entry name" value="Plug_dom_sf"/>
</dbReference>
<evidence type="ECO:0000256" key="8">
    <source>
        <dbReference type="PROSITE-ProRule" id="PRU01360"/>
    </source>
</evidence>
<keyword evidence="15" id="KW-1185">Reference proteome</keyword>
<name>A0A2S9IDI7_9GAMM</name>
<keyword evidence="2 8" id="KW-0813">Transport</keyword>
<dbReference type="Pfam" id="PF00593">
    <property type="entry name" value="TonB_dep_Rec_b-barrel"/>
    <property type="match status" value="1"/>
</dbReference>
<dbReference type="RefSeq" id="WP_105592561.1">
    <property type="nucleotide sequence ID" value="NZ_PDET01000005.1"/>
</dbReference>
<keyword evidence="14" id="KW-0675">Receptor</keyword>
<keyword evidence="7 8" id="KW-0998">Cell outer membrane</keyword>
<dbReference type="AlphaFoldDB" id="A0A2S9IDI7"/>
<dbReference type="EMBL" id="PDET01000005">
    <property type="protein sequence ID" value="PRD15849.1"/>
    <property type="molecule type" value="Genomic_DNA"/>
</dbReference>
<organism evidence="14 15">
    <name type="scientific">Pantoea coffeiphila</name>
    <dbReference type="NCBI Taxonomy" id="1465635"/>
    <lineage>
        <taxon>Bacteria</taxon>
        <taxon>Pseudomonadati</taxon>
        <taxon>Pseudomonadota</taxon>
        <taxon>Gammaproteobacteria</taxon>
        <taxon>Enterobacterales</taxon>
        <taxon>Erwiniaceae</taxon>
        <taxon>Pantoea</taxon>
    </lineage>
</organism>
<evidence type="ECO:0000259" key="12">
    <source>
        <dbReference type="Pfam" id="PF00593"/>
    </source>
</evidence>
<dbReference type="PANTHER" id="PTHR30069:SF50">
    <property type="entry name" value="TONB-DEPENDENT RECEPTOR HI_1217-RELATED"/>
    <property type="match status" value="1"/>
</dbReference>
<evidence type="ECO:0000256" key="6">
    <source>
        <dbReference type="ARBA" id="ARBA00023136"/>
    </source>
</evidence>
<keyword evidence="5 9" id="KW-0798">TonB box</keyword>
<dbReference type="InterPro" id="IPR012910">
    <property type="entry name" value="Plug_dom"/>
</dbReference>
<dbReference type="GO" id="GO:0009279">
    <property type="term" value="C:cell outer membrane"/>
    <property type="evidence" value="ECO:0007669"/>
    <property type="project" value="UniProtKB-SubCell"/>
</dbReference>
<comment type="similarity">
    <text evidence="8 9">Belongs to the TonB-dependent receptor family.</text>
</comment>
<dbReference type="InterPro" id="IPR000531">
    <property type="entry name" value="Beta-barrel_TonB"/>
</dbReference>
<feature type="domain" description="TonB-dependent receptor-like beta-barrel" evidence="12">
    <location>
        <begin position="254"/>
        <end position="698"/>
    </location>
</feature>
<dbReference type="Proteomes" id="UP000239181">
    <property type="component" value="Unassembled WGS sequence"/>
</dbReference>
<keyword evidence="6 8" id="KW-0472">Membrane</keyword>
<feature type="region of interest" description="Disordered" evidence="10">
    <location>
        <begin position="41"/>
        <end position="67"/>
    </location>
</feature>
<dbReference type="OrthoDB" id="6046653at2"/>
<evidence type="ECO:0000256" key="11">
    <source>
        <dbReference type="SAM" id="SignalP"/>
    </source>
</evidence>
<comment type="subcellular location">
    <subcellularLocation>
        <location evidence="1 8">Cell outer membrane</location>
        <topology evidence="1 8">Multi-pass membrane protein</topology>
    </subcellularLocation>
</comment>
<dbReference type="Gene3D" id="2.40.170.20">
    <property type="entry name" value="TonB-dependent receptor, beta-barrel domain"/>
    <property type="match status" value="1"/>
</dbReference>
<evidence type="ECO:0000256" key="9">
    <source>
        <dbReference type="RuleBase" id="RU003357"/>
    </source>
</evidence>
<dbReference type="InterPro" id="IPR036942">
    <property type="entry name" value="Beta-barrel_TonB_sf"/>
</dbReference>
<dbReference type="PROSITE" id="PS52016">
    <property type="entry name" value="TONB_DEPENDENT_REC_3"/>
    <property type="match status" value="1"/>
</dbReference>
<dbReference type="GO" id="GO:0015344">
    <property type="term" value="F:siderophore uptake transmembrane transporter activity"/>
    <property type="evidence" value="ECO:0007669"/>
    <property type="project" value="TreeGrafter"/>
</dbReference>
<sequence>MKYYSFANLALASCLVIPAVASAEGEKGSTVFSTLSVSDSNHKKQADDVGSSAETFSTPGAVSSRGADKKLQSLDNTLRGIPGTFTQLDPLQSGVSVNIRGMSGLGRVNTMVDGVTQTFYGMAPTNYHGGSNSAASVLIDPNFIAGIDITRGNSAGSQGVNALMGSAGIRTIGVDDVVQEGRQVGVLSRFSVGDNGMGRSGMVSVAGKTEEFGNGGQLGALVGMSGTTTYATYKNGAGESSKDFIGDDTDFMKQNPQSQLYKLDFSPDRYNKFEFNGRNYSNTFTRRDITSDDYSLRYKFNPLSELVGVNLLLSSSRSNQNYVPNAFSNFRSSSSTNKSNAVDLSNTSRFSLDDYDFTFLLGSKVMKTDYTRQFTQWNDTDRNAFAPAGKQKIESLYTGLTINKDIYQLDLNLNYTRSKVNGHKPACADNEKCFPQGEADLNLDDKAFNPSVMLSAQVTPWLQPFVSYSHSSRAPNVQEVFFANEGGASMNPFLKPERAETWQLGTNVNLEGLVVEKDKLMLKALVYQTRTKDYITSETFFLCYDGSLCKDIDNSEAGFNANVYVNSLSPVQSRGYELEANYDAGLAYLNLSYSEQYTNQPTSIASTSNLFAYDDLADLPRRYITADLGVRLLDEKLTIGSLIKYTGRSKRLDPDWWNSDDATVVTKHSMPKIPTIIDLYSSYQVTDNLQLRLTVQNVQNRDYAEALNRMNQDLSTAAEGVSVNTTARGRTWVFGGEFRF</sequence>
<comment type="caution">
    <text evidence="14">The sequence shown here is derived from an EMBL/GenBank/DDBJ whole genome shotgun (WGS) entry which is preliminary data.</text>
</comment>
<keyword evidence="3 8" id="KW-1134">Transmembrane beta strand</keyword>
<dbReference type="GO" id="GO:0044718">
    <property type="term" value="P:siderophore transmembrane transport"/>
    <property type="evidence" value="ECO:0007669"/>
    <property type="project" value="TreeGrafter"/>
</dbReference>